<reference evidence="9 10" key="1">
    <citation type="submission" date="2024-01" db="EMBL/GenBank/DDBJ databases">
        <authorList>
            <person name="Allen C."/>
            <person name="Tagirdzhanova G."/>
        </authorList>
    </citation>
    <scope>NUCLEOTIDE SEQUENCE [LARGE SCALE GENOMIC DNA]</scope>
    <source>
        <strain evidence="9 10">CBS 119000</strain>
    </source>
</reference>
<proteinExistence type="predicted"/>
<keyword evidence="3" id="KW-1000">Mitochondrion outer membrane</keyword>
<evidence type="ECO:0000256" key="6">
    <source>
        <dbReference type="ARBA" id="ARBA00023136"/>
    </source>
</evidence>
<dbReference type="PANTHER" id="PTHR12289:SF41">
    <property type="entry name" value="FAILED AXON CONNECTIONS-RELATED"/>
    <property type="match status" value="1"/>
</dbReference>
<dbReference type="PANTHER" id="PTHR12289">
    <property type="entry name" value="METAXIN RELATED"/>
    <property type="match status" value="1"/>
</dbReference>
<dbReference type="InterPro" id="IPR050931">
    <property type="entry name" value="Mito_Protein_Transport_Metaxin"/>
</dbReference>
<keyword evidence="5" id="KW-0496">Mitochondrion</keyword>
<evidence type="ECO:0000259" key="8">
    <source>
        <dbReference type="Pfam" id="PF10568"/>
    </source>
</evidence>
<keyword evidence="10" id="KW-1185">Reference proteome</keyword>
<evidence type="ECO:0000256" key="1">
    <source>
        <dbReference type="ARBA" id="ARBA00004294"/>
    </source>
</evidence>
<keyword evidence="4" id="KW-0653">Protein transport</keyword>
<sequence>MSFELHIWGPAFGLPSIDPECLAAVTYLSAAAPRDTWTVVATSPSAVSCTLPALRDAQTGQWVAAGFDSLVAFVRARTPPSFTDLDAGLTPVQVADATAYSAFLRAEAAPLLALSLYVSSANWIATTRPAYSRILPFPLTWIEPPAIRASHAAGAAHLGFSSLDTDRDATDDDEQTSLTAALHAFPDRIRNTVSRHSKQQQQPDNRSAKIKAQKPAAKSLSIAAAASRLSQVLTPEAKAQIRLDEAARACLSVLAQQKGDRQTFLRDSTETKVASNPISLPQLTSLDCLAYGYLALMTTPEVPRPFLRDAMYRHHRDLAVFVADVRQACLSSEPRASTVAKSNAASSPTLRRYANPLWLRTLHGMVHSVPGLSGEWLIWLWRSIHTDEGDDVSAGNNGNGDSLDALWRRDAKTNAASWQRSVAVLTTLAGTALFAGSILGYRRLPPFGARVFVYKRAMTSFVGLGAAGALLSSL</sequence>
<keyword evidence="6" id="KW-0472">Membrane</keyword>
<comment type="caution">
    <text evidence="9">The sequence shown here is derived from an EMBL/GenBank/DDBJ whole genome shotgun (WGS) entry which is preliminary data.</text>
</comment>
<evidence type="ECO:0000256" key="7">
    <source>
        <dbReference type="SAM" id="MobiDB-lite"/>
    </source>
</evidence>
<dbReference type="Pfam" id="PF10568">
    <property type="entry name" value="Tom37"/>
    <property type="match status" value="1"/>
</dbReference>
<evidence type="ECO:0000256" key="3">
    <source>
        <dbReference type="ARBA" id="ARBA00022787"/>
    </source>
</evidence>
<evidence type="ECO:0000313" key="9">
    <source>
        <dbReference type="EMBL" id="CAK7269979.1"/>
    </source>
</evidence>
<evidence type="ECO:0000256" key="5">
    <source>
        <dbReference type="ARBA" id="ARBA00023128"/>
    </source>
</evidence>
<organism evidence="9 10">
    <name type="scientific">Sporothrix epigloea</name>
    <dbReference type="NCBI Taxonomy" id="1892477"/>
    <lineage>
        <taxon>Eukaryota</taxon>
        <taxon>Fungi</taxon>
        <taxon>Dikarya</taxon>
        <taxon>Ascomycota</taxon>
        <taxon>Pezizomycotina</taxon>
        <taxon>Sordariomycetes</taxon>
        <taxon>Sordariomycetidae</taxon>
        <taxon>Ophiostomatales</taxon>
        <taxon>Ophiostomataceae</taxon>
        <taxon>Sporothrix</taxon>
    </lineage>
</organism>
<protein>
    <recommendedName>
        <fullName evidence="8">Mitochondrial outer membrane transport complex Sam37/metaxin N-terminal domain-containing protein</fullName>
    </recommendedName>
</protein>
<evidence type="ECO:0000313" key="10">
    <source>
        <dbReference type="Proteomes" id="UP001642502"/>
    </source>
</evidence>
<evidence type="ECO:0000256" key="2">
    <source>
        <dbReference type="ARBA" id="ARBA00022448"/>
    </source>
</evidence>
<comment type="subcellular location">
    <subcellularLocation>
        <location evidence="1">Mitochondrion outer membrane</location>
    </subcellularLocation>
</comment>
<evidence type="ECO:0000256" key="4">
    <source>
        <dbReference type="ARBA" id="ARBA00022927"/>
    </source>
</evidence>
<gene>
    <name evidence="9" type="ORF">SEPCBS119000_003852</name>
</gene>
<keyword evidence="2" id="KW-0813">Transport</keyword>
<dbReference type="InterPro" id="IPR019564">
    <property type="entry name" value="Sam37/metaxin_N"/>
</dbReference>
<name>A0ABP0DNX5_9PEZI</name>
<dbReference type="EMBL" id="CAWUON010000053">
    <property type="protein sequence ID" value="CAK7269979.1"/>
    <property type="molecule type" value="Genomic_DNA"/>
</dbReference>
<feature type="domain" description="Mitochondrial outer membrane transport complex Sam37/metaxin N-terminal" evidence="8">
    <location>
        <begin position="21"/>
        <end position="148"/>
    </location>
</feature>
<dbReference type="Proteomes" id="UP001642502">
    <property type="component" value="Unassembled WGS sequence"/>
</dbReference>
<accession>A0ABP0DNX5</accession>
<feature type="region of interest" description="Disordered" evidence="7">
    <location>
        <begin position="192"/>
        <end position="213"/>
    </location>
</feature>